<reference evidence="2 3" key="1">
    <citation type="submission" date="2021-04" db="EMBL/GenBank/DDBJ databases">
        <title>Chitinophaga sp. nov., isolated from the rhizosphere soil.</title>
        <authorList>
            <person name="He S."/>
        </authorList>
    </citation>
    <scope>NUCLEOTIDE SEQUENCE [LARGE SCALE GENOMIC DNA]</scope>
    <source>
        <strain evidence="2 3">2R12</strain>
    </source>
</reference>
<evidence type="ECO:0000313" key="2">
    <source>
        <dbReference type="EMBL" id="MBS0027799.1"/>
    </source>
</evidence>
<protein>
    <submittedName>
        <fullName evidence="2">VCBS repeat-containing protein</fullName>
    </submittedName>
</protein>
<dbReference type="RefSeq" id="WP_211972912.1">
    <property type="nucleotide sequence ID" value="NZ_CBFHAM010000019.1"/>
</dbReference>
<dbReference type="InterPro" id="IPR028994">
    <property type="entry name" value="Integrin_alpha_N"/>
</dbReference>
<keyword evidence="3" id="KW-1185">Reference proteome</keyword>
<dbReference type="PANTHER" id="PTHR44103:SF1">
    <property type="entry name" value="PROPROTEIN CONVERTASE P"/>
    <property type="match status" value="1"/>
</dbReference>
<dbReference type="InterPro" id="IPR013517">
    <property type="entry name" value="FG-GAP"/>
</dbReference>
<dbReference type="EMBL" id="JAGTXB010000004">
    <property type="protein sequence ID" value="MBS0027799.1"/>
    <property type="molecule type" value="Genomic_DNA"/>
</dbReference>
<sequence length="493" mass="53914">MKKSGYLPVWLSVIIFITACHPGKDRRNEDIAKRTCGSCHLFPEPALLPAGIWEQMVLPQMGLRLGVKEAVAGKKLSAVEARLVPSQPLISNEDWQAIKRYYLTNAPGKLKTNDTLPVSGNIGKLFQIRQVNIPGEKSVNISCVRINTKKHELYAADAVNHKIWYIDATGVPTYAYNTGGAVITDMQLLEDTVLETSIGASLNPTTEKNGIVSRRGLYAGTTATVIRSHLYRPVQTLTADLDGDGASELLTCEFGADDGKLSIWKAGKETVLYSMPGAIHTAVADMNHDGRPDIVALFGQGNEQLIWFENKGGLSFTAHTLLRFAPAYGSTSFDIADMDNDGAPDIVYTCGDNADYSPVLKPYHGIYIYHNNGQQSFTLQRFLPQNGVTKVLAGDFDGDGDMDLAAIAYFPDTKASQQDDMRLYLQDKHDFTVLSNHLGNVGRWLVMDAADIDGDGDCDIVLGSYPMMVMAPGGYRSEWKDGPGVVILFNHSK</sequence>
<dbReference type="Proteomes" id="UP000676386">
    <property type="component" value="Unassembled WGS sequence"/>
</dbReference>
<evidence type="ECO:0000313" key="3">
    <source>
        <dbReference type="Proteomes" id="UP000676386"/>
    </source>
</evidence>
<name>A0ABS5IXV3_9BACT</name>
<comment type="caution">
    <text evidence="2">The sequence shown here is derived from an EMBL/GenBank/DDBJ whole genome shotgun (WGS) entry which is preliminary data.</text>
</comment>
<dbReference type="Pfam" id="PF13517">
    <property type="entry name" value="FG-GAP_3"/>
    <property type="match status" value="2"/>
</dbReference>
<accession>A0ABS5IXV3</accession>
<organism evidence="2 3">
    <name type="scientific">Chitinophaga hostae</name>
    <dbReference type="NCBI Taxonomy" id="2831022"/>
    <lineage>
        <taxon>Bacteria</taxon>
        <taxon>Pseudomonadati</taxon>
        <taxon>Bacteroidota</taxon>
        <taxon>Chitinophagia</taxon>
        <taxon>Chitinophagales</taxon>
        <taxon>Chitinophagaceae</taxon>
        <taxon>Chitinophaga</taxon>
    </lineage>
</organism>
<dbReference type="Gene3D" id="2.130.10.130">
    <property type="entry name" value="Integrin alpha, N-terminal"/>
    <property type="match status" value="1"/>
</dbReference>
<dbReference type="PROSITE" id="PS51257">
    <property type="entry name" value="PROKAR_LIPOPROTEIN"/>
    <property type="match status" value="1"/>
</dbReference>
<dbReference type="SUPFAM" id="SSF69318">
    <property type="entry name" value="Integrin alpha N-terminal domain"/>
    <property type="match status" value="1"/>
</dbReference>
<keyword evidence="1" id="KW-0732">Signal</keyword>
<proteinExistence type="predicted"/>
<evidence type="ECO:0000256" key="1">
    <source>
        <dbReference type="ARBA" id="ARBA00022729"/>
    </source>
</evidence>
<dbReference type="PANTHER" id="PTHR44103">
    <property type="entry name" value="PROPROTEIN CONVERTASE P"/>
    <property type="match status" value="1"/>
</dbReference>
<gene>
    <name evidence="2" type="ORF">KE626_10810</name>
</gene>